<dbReference type="AlphaFoldDB" id="B4GIP9"/>
<evidence type="ECO:0000313" key="1">
    <source>
        <dbReference type="EMBL" id="EDW36369.1"/>
    </source>
</evidence>
<dbReference type="HOGENOM" id="CLU_112607_0_0_1"/>
<dbReference type="PhylomeDB" id="B4GIP9"/>
<accession>B4GIP9</accession>
<organism evidence="2">
    <name type="scientific">Drosophila persimilis</name>
    <name type="common">Fruit fly</name>
    <dbReference type="NCBI Taxonomy" id="7234"/>
    <lineage>
        <taxon>Eukaryota</taxon>
        <taxon>Metazoa</taxon>
        <taxon>Ecdysozoa</taxon>
        <taxon>Arthropoda</taxon>
        <taxon>Hexapoda</taxon>
        <taxon>Insecta</taxon>
        <taxon>Pterygota</taxon>
        <taxon>Neoptera</taxon>
        <taxon>Endopterygota</taxon>
        <taxon>Diptera</taxon>
        <taxon>Brachycera</taxon>
        <taxon>Muscomorpha</taxon>
        <taxon>Ephydroidea</taxon>
        <taxon>Drosophilidae</taxon>
        <taxon>Drosophila</taxon>
        <taxon>Sophophora</taxon>
    </lineage>
</organism>
<evidence type="ECO:0000313" key="2">
    <source>
        <dbReference type="Proteomes" id="UP000008744"/>
    </source>
</evidence>
<name>B4GIP9_DROPE</name>
<gene>
    <name evidence="1" type="primary">Dper\GL17756</name>
    <name evidence="1" type="ORF">Dper_GL17756</name>
</gene>
<keyword evidence="2" id="KW-1185">Reference proteome</keyword>
<protein>
    <submittedName>
        <fullName evidence="1">GL17756</fullName>
    </submittedName>
</protein>
<dbReference type="OMA" id="IECRPET"/>
<dbReference type="Pfam" id="PF06477">
    <property type="entry name" value="DUF1091"/>
    <property type="match status" value="1"/>
</dbReference>
<reference evidence="1 2" key="1">
    <citation type="journal article" date="2007" name="Nature">
        <title>Evolution of genes and genomes on the Drosophila phylogeny.</title>
        <authorList>
            <consortium name="Drosophila 12 Genomes Consortium"/>
            <person name="Clark A.G."/>
            <person name="Eisen M.B."/>
            <person name="Smith D.R."/>
            <person name="Bergman C.M."/>
            <person name="Oliver B."/>
            <person name="Markow T.A."/>
            <person name="Kaufman T.C."/>
            <person name="Kellis M."/>
            <person name="Gelbart W."/>
            <person name="Iyer V.N."/>
            <person name="Pollard D.A."/>
            <person name="Sackton T.B."/>
            <person name="Larracuente A.M."/>
            <person name="Singh N.D."/>
            <person name="Abad J.P."/>
            <person name="Abt D.N."/>
            <person name="Adryan B."/>
            <person name="Aguade M."/>
            <person name="Akashi H."/>
            <person name="Anderson W.W."/>
            <person name="Aquadro C.F."/>
            <person name="Ardell D.H."/>
            <person name="Arguello R."/>
            <person name="Artieri C.G."/>
            <person name="Barbash D.A."/>
            <person name="Barker D."/>
            <person name="Barsanti P."/>
            <person name="Batterham P."/>
            <person name="Batzoglou S."/>
            <person name="Begun D."/>
            <person name="Bhutkar A."/>
            <person name="Blanco E."/>
            <person name="Bosak S.A."/>
            <person name="Bradley R.K."/>
            <person name="Brand A.D."/>
            <person name="Brent M.R."/>
            <person name="Brooks A.N."/>
            <person name="Brown R.H."/>
            <person name="Butlin R.K."/>
            <person name="Caggese C."/>
            <person name="Calvi B.R."/>
            <person name="Bernardo de Carvalho A."/>
            <person name="Caspi A."/>
            <person name="Castrezana S."/>
            <person name="Celniker S.E."/>
            <person name="Chang J.L."/>
            <person name="Chapple C."/>
            <person name="Chatterji S."/>
            <person name="Chinwalla A."/>
            <person name="Civetta A."/>
            <person name="Clifton S.W."/>
            <person name="Comeron J.M."/>
            <person name="Costello J.C."/>
            <person name="Coyne J.A."/>
            <person name="Daub J."/>
            <person name="David R.G."/>
            <person name="Delcher A.L."/>
            <person name="Delehaunty K."/>
            <person name="Do C.B."/>
            <person name="Ebling H."/>
            <person name="Edwards K."/>
            <person name="Eickbush T."/>
            <person name="Evans J.D."/>
            <person name="Filipski A."/>
            <person name="Findeiss S."/>
            <person name="Freyhult E."/>
            <person name="Fulton L."/>
            <person name="Fulton R."/>
            <person name="Garcia A.C."/>
            <person name="Gardiner A."/>
            <person name="Garfield D.A."/>
            <person name="Garvin B.E."/>
            <person name="Gibson G."/>
            <person name="Gilbert D."/>
            <person name="Gnerre S."/>
            <person name="Godfrey J."/>
            <person name="Good R."/>
            <person name="Gotea V."/>
            <person name="Gravely B."/>
            <person name="Greenberg A.J."/>
            <person name="Griffiths-Jones S."/>
            <person name="Gross S."/>
            <person name="Guigo R."/>
            <person name="Gustafson E.A."/>
            <person name="Haerty W."/>
            <person name="Hahn M.W."/>
            <person name="Halligan D.L."/>
            <person name="Halpern A.L."/>
            <person name="Halter G.M."/>
            <person name="Han M.V."/>
            <person name="Heger A."/>
            <person name="Hillier L."/>
            <person name="Hinrichs A.S."/>
            <person name="Holmes I."/>
            <person name="Hoskins R.A."/>
            <person name="Hubisz M.J."/>
            <person name="Hultmark D."/>
            <person name="Huntley M.A."/>
            <person name="Jaffe D.B."/>
            <person name="Jagadeeshan S."/>
            <person name="Jeck W.R."/>
            <person name="Johnson J."/>
            <person name="Jones C.D."/>
            <person name="Jordan W.C."/>
            <person name="Karpen G.H."/>
            <person name="Kataoka E."/>
            <person name="Keightley P.D."/>
            <person name="Kheradpour P."/>
            <person name="Kirkness E.F."/>
            <person name="Koerich L.B."/>
            <person name="Kristiansen K."/>
            <person name="Kudrna D."/>
            <person name="Kulathinal R.J."/>
            <person name="Kumar S."/>
            <person name="Kwok R."/>
            <person name="Lander E."/>
            <person name="Langley C.H."/>
            <person name="Lapoint R."/>
            <person name="Lazzaro B.P."/>
            <person name="Lee S.J."/>
            <person name="Levesque L."/>
            <person name="Li R."/>
            <person name="Lin C.F."/>
            <person name="Lin M.F."/>
            <person name="Lindblad-Toh K."/>
            <person name="Llopart A."/>
            <person name="Long M."/>
            <person name="Low L."/>
            <person name="Lozovsky E."/>
            <person name="Lu J."/>
            <person name="Luo M."/>
            <person name="Machado C.A."/>
            <person name="Makalowski W."/>
            <person name="Marzo M."/>
            <person name="Matsuda M."/>
            <person name="Matzkin L."/>
            <person name="McAllister B."/>
            <person name="McBride C.S."/>
            <person name="McKernan B."/>
            <person name="McKernan K."/>
            <person name="Mendez-Lago M."/>
            <person name="Minx P."/>
            <person name="Mollenhauer M.U."/>
            <person name="Montooth K."/>
            <person name="Mount S.M."/>
            <person name="Mu X."/>
            <person name="Myers E."/>
            <person name="Negre B."/>
            <person name="Newfeld S."/>
            <person name="Nielsen R."/>
            <person name="Noor M.A."/>
            <person name="O'Grady P."/>
            <person name="Pachter L."/>
            <person name="Papaceit M."/>
            <person name="Parisi M.J."/>
            <person name="Parisi M."/>
            <person name="Parts L."/>
            <person name="Pedersen J.S."/>
            <person name="Pesole G."/>
            <person name="Phillippy A.M."/>
            <person name="Ponting C.P."/>
            <person name="Pop M."/>
            <person name="Porcelli D."/>
            <person name="Powell J.R."/>
            <person name="Prohaska S."/>
            <person name="Pruitt K."/>
            <person name="Puig M."/>
            <person name="Quesneville H."/>
            <person name="Ram K.R."/>
            <person name="Rand D."/>
            <person name="Rasmussen M.D."/>
            <person name="Reed L.K."/>
            <person name="Reenan R."/>
            <person name="Reily A."/>
            <person name="Remington K.A."/>
            <person name="Rieger T.T."/>
            <person name="Ritchie M.G."/>
            <person name="Robin C."/>
            <person name="Rogers Y.H."/>
            <person name="Rohde C."/>
            <person name="Rozas J."/>
            <person name="Rubenfield M.J."/>
            <person name="Ruiz A."/>
            <person name="Russo S."/>
            <person name="Salzberg S.L."/>
            <person name="Sanchez-Gracia A."/>
            <person name="Saranga D.J."/>
            <person name="Sato H."/>
            <person name="Schaeffer S.W."/>
            <person name="Schatz M.C."/>
            <person name="Schlenke T."/>
            <person name="Schwartz R."/>
            <person name="Segarra C."/>
            <person name="Singh R.S."/>
            <person name="Sirot L."/>
            <person name="Sirota M."/>
            <person name="Sisneros N.B."/>
            <person name="Smith C.D."/>
            <person name="Smith T.F."/>
            <person name="Spieth J."/>
            <person name="Stage D.E."/>
            <person name="Stark A."/>
            <person name="Stephan W."/>
            <person name="Strausberg R.L."/>
            <person name="Strempel S."/>
            <person name="Sturgill D."/>
            <person name="Sutton G."/>
            <person name="Sutton G.G."/>
            <person name="Tao W."/>
            <person name="Teichmann S."/>
            <person name="Tobari Y.N."/>
            <person name="Tomimura Y."/>
            <person name="Tsolas J.M."/>
            <person name="Valente V.L."/>
            <person name="Venter E."/>
            <person name="Venter J.C."/>
            <person name="Vicario S."/>
            <person name="Vieira F.G."/>
            <person name="Vilella A.J."/>
            <person name="Villasante A."/>
            <person name="Walenz B."/>
            <person name="Wang J."/>
            <person name="Wasserman M."/>
            <person name="Watts T."/>
            <person name="Wilson D."/>
            <person name="Wilson R.K."/>
            <person name="Wing R.A."/>
            <person name="Wolfner M.F."/>
            <person name="Wong A."/>
            <person name="Wong G.K."/>
            <person name="Wu C.I."/>
            <person name="Wu G."/>
            <person name="Yamamoto D."/>
            <person name="Yang H.P."/>
            <person name="Yang S.P."/>
            <person name="Yorke J.A."/>
            <person name="Yoshida K."/>
            <person name="Zdobnov E."/>
            <person name="Zhang P."/>
            <person name="Zhang Y."/>
            <person name="Zimin A.V."/>
            <person name="Baldwin J."/>
            <person name="Abdouelleil A."/>
            <person name="Abdulkadir J."/>
            <person name="Abebe A."/>
            <person name="Abera B."/>
            <person name="Abreu J."/>
            <person name="Acer S.C."/>
            <person name="Aftuck L."/>
            <person name="Alexander A."/>
            <person name="An P."/>
            <person name="Anderson E."/>
            <person name="Anderson S."/>
            <person name="Arachi H."/>
            <person name="Azer M."/>
            <person name="Bachantsang P."/>
            <person name="Barry A."/>
            <person name="Bayul T."/>
            <person name="Berlin A."/>
            <person name="Bessette D."/>
            <person name="Bloom T."/>
            <person name="Blye J."/>
            <person name="Boguslavskiy L."/>
            <person name="Bonnet C."/>
            <person name="Boukhgalter B."/>
            <person name="Bourzgui I."/>
            <person name="Brown A."/>
            <person name="Cahill P."/>
            <person name="Channer S."/>
            <person name="Cheshatsang Y."/>
            <person name="Chuda L."/>
            <person name="Citroen M."/>
            <person name="Collymore A."/>
            <person name="Cooke P."/>
            <person name="Costello M."/>
            <person name="D'Aco K."/>
            <person name="Daza R."/>
            <person name="De Haan G."/>
            <person name="DeGray S."/>
            <person name="DeMaso C."/>
            <person name="Dhargay N."/>
            <person name="Dooley K."/>
            <person name="Dooley E."/>
            <person name="Doricent M."/>
            <person name="Dorje P."/>
            <person name="Dorjee K."/>
            <person name="Dupes A."/>
            <person name="Elong R."/>
            <person name="Falk J."/>
            <person name="Farina A."/>
            <person name="Faro S."/>
            <person name="Ferguson D."/>
            <person name="Fisher S."/>
            <person name="Foley C.D."/>
            <person name="Franke A."/>
            <person name="Friedrich D."/>
            <person name="Gadbois L."/>
            <person name="Gearin G."/>
            <person name="Gearin C.R."/>
            <person name="Giannoukos G."/>
            <person name="Goode T."/>
            <person name="Graham J."/>
            <person name="Grandbois E."/>
            <person name="Grewal S."/>
            <person name="Gyaltsen K."/>
            <person name="Hafez N."/>
            <person name="Hagos B."/>
            <person name="Hall J."/>
            <person name="Henson C."/>
            <person name="Hollinger A."/>
            <person name="Honan T."/>
            <person name="Huard M.D."/>
            <person name="Hughes L."/>
            <person name="Hurhula B."/>
            <person name="Husby M.E."/>
            <person name="Kamat A."/>
            <person name="Kanga B."/>
            <person name="Kashin S."/>
            <person name="Khazanovich D."/>
            <person name="Kisner P."/>
            <person name="Lance K."/>
            <person name="Lara M."/>
            <person name="Lee W."/>
            <person name="Lennon N."/>
            <person name="Letendre F."/>
            <person name="LeVine R."/>
            <person name="Lipovsky A."/>
            <person name="Liu X."/>
            <person name="Liu J."/>
            <person name="Liu S."/>
            <person name="Lokyitsang T."/>
            <person name="Lokyitsang Y."/>
            <person name="Lubonja R."/>
            <person name="Lui A."/>
            <person name="MacDonald P."/>
            <person name="Magnisalis V."/>
            <person name="Maru K."/>
            <person name="Matthews C."/>
            <person name="McCusker W."/>
            <person name="McDonough S."/>
            <person name="Mehta T."/>
            <person name="Meldrim J."/>
            <person name="Meneus L."/>
            <person name="Mihai O."/>
            <person name="Mihalev A."/>
            <person name="Mihova T."/>
            <person name="Mittelman R."/>
            <person name="Mlenga V."/>
            <person name="Montmayeur A."/>
            <person name="Mulrain L."/>
            <person name="Navidi A."/>
            <person name="Naylor J."/>
            <person name="Negash T."/>
            <person name="Nguyen T."/>
            <person name="Nguyen N."/>
            <person name="Nicol R."/>
            <person name="Norbu C."/>
            <person name="Norbu N."/>
            <person name="Novod N."/>
            <person name="O'Neill B."/>
            <person name="Osman S."/>
            <person name="Markiewicz E."/>
            <person name="Oyono O.L."/>
            <person name="Patti C."/>
            <person name="Phunkhang P."/>
            <person name="Pierre F."/>
            <person name="Priest M."/>
            <person name="Raghuraman S."/>
            <person name="Rege F."/>
            <person name="Reyes R."/>
            <person name="Rise C."/>
            <person name="Rogov P."/>
            <person name="Ross K."/>
            <person name="Ryan E."/>
            <person name="Settipalli S."/>
            <person name="Shea T."/>
            <person name="Sherpa N."/>
            <person name="Shi L."/>
            <person name="Shih D."/>
            <person name="Sparrow T."/>
            <person name="Spaulding J."/>
            <person name="Stalker J."/>
            <person name="Stange-Thomann N."/>
            <person name="Stavropoulos S."/>
            <person name="Stone C."/>
            <person name="Strader C."/>
            <person name="Tesfaye S."/>
            <person name="Thomson T."/>
            <person name="Thoulutsang Y."/>
            <person name="Thoulutsang D."/>
            <person name="Topham K."/>
            <person name="Topping I."/>
            <person name="Tsamla T."/>
            <person name="Vassiliev H."/>
            <person name="Vo A."/>
            <person name="Wangchuk T."/>
            <person name="Wangdi T."/>
            <person name="Weiand M."/>
            <person name="Wilkinson J."/>
            <person name="Wilson A."/>
            <person name="Yadav S."/>
            <person name="Young G."/>
            <person name="Yu Q."/>
            <person name="Zembek L."/>
            <person name="Zhong D."/>
            <person name="Zimmer A."/>
            <person name="Zwirko Z."/>
            <person name="Jaffe D.B."/>
            <person name="Alvarez P."/>
            <person name="Brockman W."/>
            <person name="Butler J."/>
            <person name="Chin C."/>
            <person name="Gnerre S."/>
            <person name="Grabherr M."/>
            <person name="Kleber M."/>
            <person name="Mauceli E."/>
            <person name="MacCallum I."/>
        </authorList>
    </citation>
    <scope>NUCLEOTIDE SEQUENCE [LARGE SCALE GENOMIC DNA]</scope>
    <source>
        <strain evidence="2">MSH-3 / Tucson 14011-0111.49</strain>
    </source>
</reference>
<dbReference type="InterPro" id="IPR010512">
    <property type="entry name" value="DUF1091"/>
</dbReference>
<sequence>MARRQLAVAAVEVAAAVRGPRARQVPGSGVDVDVDVDMDVDVDDAGAQQIVFNTMKCSLSGKVFANIECRPETREALSLILTTNELKTADNVVGVFELRLSIYGQTKTITMKKIRLDLCQLRAQRYKKSLMRLFYKGLRTANHNLPDKCPFLRNTTYFMRKVEIDASELPPYLPEYNITFGGRIYANNVLSSELRITGGFCEAEQDCTGQREL</sequence>
<dbReference type="PANTHER" id="PTHR20898">
    <property type="entry name" value="DAEDALUS ON 3-RELATED-RELATED"/>
    <property type="match status" value="1"/>
</dbReference>
<dbReference type="EMBL" id="CH479183">
    <property type="protein sequence ID" value="EDW36369.1"/>
    <property type="molecule type" value="Genomic_DNA"/>
</dbReference>
<proteinExistence type="predicted"/>
<dbReference type="SMART" id="SM00697">
    <property type="entry name" value="DM8"/>
    <property type="match status" value="1"/>
</dbReference>
<dbReference type="PANTHER" id="PTHR20898:SF0">
    <property type="entry name" value="DAEDALUS ON 3-RELATED"/>
    <property type="match status" value="1"/>
</dbReference>
<dbReference type="Proteomes" id="UP000008744">
    <property type="component" value="Unassembled WGS sequence"/>
</dbReference>